<protein>
    <submittedName>
        <fullName evidence="3">Outer spore coat copper-dependent laccase CotA</fullName>
    </submittedName>
</protein>
<dbReference type="SUPFAM" id="SSF49503">
    <property type="entry name" value="Cupredoxins"/>
    <property type="match status" value="3"/>
</dbReference>
<evidence type="ECO:0000259" key="2">
    <source>
        <dbReference type="Pfam" id="PF07731"/>
    </source>
</evidence>
<dbReference type="Pfam" id="PF07731">
    <property type="entry name" value="Cu-oxidase_2"/>
    <property type="match status" value="1"/>
</dbReference>
<organism evidence="3 4">
    <name type="scientific">Haladaptatus pallidirubidus</name>
    <dbReference type="NCBI Taxonomy" id="1008152"/>
    <lineage>
        <taxon>Archaea</taxon>
        <taxon>Methanobacteriati</taxon>
        <taxon>Methanobacteriota</taxon>
        <taxon>Stenosarchaea group</taxon>
        <taxon>Halobacteria</taxon>
        <taxon>Halobacteriales</taxon>
        <taxon>Haladaptataceae</taxon>
        <taxon>Haladaptatus</taxon>
    </lineage>
</organism>
<feature type="compositionally biased region" description="Polar residues" evidence="1">
    <location>
        <begin position="291"/>
        <end position="304"/>
    </location>
</feature>
<sequence>MMVRFDNSQLPTDHLFEVDERIGGTTAENHPGYDKAVPVPEVRTVTHFHGLKIAPENDGQSDMWTSPSGVVGPRFTNEWQELPMRQSRLTSTYHDHTLGIVRLNAYAGLVGLYSIRSQKEAKLNLPSGRYDIPLLLQDKSFNSDGSLDYPDTWTPMFAGDTAVVNGAVWPYLEVEPRRYRFRIVNGANHRTFSLQLSNESGQGAPTLYQFAPDHGFLESVVPIGPTGDLDSLVLQPFERGEVIVDFSDQVGERFTLTNNAELPYVGENSGSDLGELMQIKVTDPSEDPIDNSANPKNLNLPSSKKLNKNSAIKTREMDLGLAVKDGLVTYQLNGHGFGDKEATVRPQLGTTEIWELTNNTNGSHPIHLHLVTFEVIGRGPNGTDTPDPNERGQKDTVRVEPDETVRILARFDGYSGEFPWHCHMLEHEDNKMMLKFDVSTGKGRGREPPGRGHKP</sequence>
<dbReference type="GO" id="GO:0005507">
    <property type="term" value="F:copper ion binding"/>
    <property type="evidence" value="ECO:0007669"/>
    <property type="project" value="InterPro"/>
</dbReference>
<feature type="domain" description="Plastocyanin-like" evidence="2">
    <location>
        <begin position="329"/>
        <end position="440"/>
    </location>
</feature>
<gene>
    <name evidence="3" type="primary">cotA_1</name>
    <name evidence="3" type="ORF">GCM10025751_29310</name>
</gene>
<dbReference type="InterPro" id="IPR011706">
    <property type="entry name" value="Cu-oxidase_C"/>
</dbReference>
<dbReference type="GO" id="GO:0016491">
    <property type="term" value="F:oxidoreductase activity"/>
    <property type="evidence" value="ECO:0007669"/>
    <property type="project" value="InterPro"/>
</dbReference>
<dbReference type="PANTHER" id="PTHR48267">
    <property type="entry name" value="CUPREDOXIN SUPERFAMILY PROTEIN"/>
    <property type="match status" value="1"/>
</dbReference>
<dbReference type="CDD" id="cd13868">
    <property type="entry name" value="CuRO_2_CotA_like"/>
    <property type="match status" value="1"/>
</dbReference>
<proteinExistence type="predicted"/>
<dbReference type="EMBL" id="BAABKX010000013">
    <property type="protein sequence ID" value="GAA5052778.1"/>
    <property type="molecule type" value="Genomic_DNA"/>
</dbReference>
<dbReference type="AlphaFoldDB" id="A0AAV3UJ03"/>
<dbReference type="Proteomes" id="UP001501729">
    <property type="component" value="Unassembled WGS sequence"/>
</dbReference>
<name>A0AAV3UJ03_9EURY</name>
<keyword evidence="4" id="KW-1185">Reference proteome</keyword>
<reference evidence="3 4" key="1">
    <citation type="journal article" date="2019" name="Int. J. Syst. Evol. Microbiol.">
        <title>The Global Catalogue of Microorganisms (GCM) 10K type strain sequencing project: providing services to taxonomists for standard genome sequencing and annotation.</title>
        <authorList>
            <consortium name="The Broad Institute Genomics Platform"/>
            <consortium name="The Broad Institute Genome Sequencing Center for Infectious Disease"/>
            <person name="Wu L."/>
            <person name="Ma J."/>
        </authorList>
    </citation>
    <scope>NUCLEOTIDE SEQUENCE [LARGE SCALE GENOMIC DNA]</scope>
    <source>
        <strain evidence="3 4">JCM 17504</strain>
    </source>
</reference>
<dbReference type="Gene3D" id="2.60.40.420">
    <property type="entry name" value="Cupredoxins - blue copper proteins"/>
    <property type="match status" value="3"/>
</dbReference>
<evidence type="ECO:0000313" key="3">
    <source>
        <dbReference type="EMBL" id="GAA5052778.1"/>
    </source>
</evidence>
<dbReference type="InterPro" id="IPR045087">
    <property type="entry name" value="Cu-oxidase_fam"/>
</dbReference>
<dbReference type="InterPro" id="IPR008972">
    <property type="entry name" value="Cupredoxin"/>
</dbReference>
<evidence type="ECO:0000313" key="4">
    <source>
        <dbReference type="Proteomes" id="UP001501729"/>
    </source>
</evidence>
<feature type="region of interest" description="Disordered" evidence="1">
    <location>
        <begin position="284"/>
        <end position="304"/>
    </location>
</feature>
<evidence type="ECO:0000256" key="1">
    <source>
        <dbReference type="SAM" id="MobiDB-lite"/>
    </source>
</evidence>
<accession>A0AAV3UJ03</accession>
<dbReference type="PANTHER" id="PTHR48267:SF1">
    <property type="entry name" value="BILIRUBIN OXIDASE"/>
    <property type="match status" value="1"/>
</dbReference>
<comment type="caution">
    <text evidence="3">The sequence shown here is derived from an EMBL/GenBank/DDBJ whole genome shotgun (WGS) entry which is preliminary data.</text>
</comment>